<dbReference type="PANTHER" id="PTHR42964:SF1">
    <property type="entry name" value="POLYKETIDE BIOSYNTHESIS ENOYL-COA HYDRATASE PKSH-RELATED"/>
    <property type="match status" value="1"/>
</dbReference>
<dbReference type="InterPro" id="IPR001753">
    <property type="entry name" value="Enoyl-CoA_hydra/iso"/>
</dbReference>
<sequence>MDNPQPMLDPDDPAFRGKTWEAVEKALNERDSYMVALSGYDVECSEDRGPSFASPSRPLFSTFPWEEEIESFARPASCTQKDWKHSCLRYTIGRQCATLQFAEGANSNSFNAAMLDALQDAIMDLQEQREVRVVIIKSEGKLFSNGVDPKHLMAESTMTDQEVTTFHMQFAKILYFLQRLPQFTVALVQGTAMGAAVGLLSACDYVVSVKGAFFVMSEAKLGLVPSTSIPYIVRRCTYIKNAYSLILAGTSLPAETAKDYGIVDVVVDDLEALEEESKALCDRMSLCAPGAVAATKEVVMNTVGVPPSSFMLNYVASIVAEVRKGPEARAGVHAIQTKTRPAWAEAAIIP</sequence>
<name>A0A813IXA9_POLGL</name>
<dbReference type="AlphaFoldDB" id="A0A813IXA9"/>
<dbReference type="Pfam" id="PF00378">
    <property type="entry name" value="ECH_1"/>
    <property type="match status" value="1"/>
</dbReference>
<reference evidence="3" key="1">
    <citation type="submission" date="2021-02" db="EMBL/GenBank/DDBJ databases">
        <authorList>
            <person name="Dougan E. K."/>
            <person name="Rhodes N."/>
            <person name="Thang M."/>
            <person name="Chan C."/>
        </authorList>
    </citation>
    <scope>NUCLEOTIDE SEQUENCE</scope>
</reference>
<dbReference type="Gene3D" id="3.90.226.10">
    <property type="entry name" value="2-enoyl-CoA Hydratase, Chain A, domain 1"/>
    <property type="match status" value="1"/>
</dbReference>
<dbReference type="InterPro" id="IPR051683">
    <property type="entry name" value="Enoyl-CoA_Hydratase/Isomerase"/>
</dbReference>
<evidence type="ECO:0000313" key="4">
    <source>
        <dbReference type="Proteomes" id="UP000626109"/>
    </source>
</evidence>
<gene>
    <name evidence="3" type="ORF">PGLA2088_LOCUS15720</name>
</gene>
<dbReference type="SUPFAM" id="SSF52096">
    <property type="entry name" value="ClpP/crotonase"/>
    <property type="match status" value="1"/>
</dbReference>
<organism evidence="3 4">
    <name type="scientific">Polarella glacialis</name>
    <name type="common">Dinoflagellate</name>
    <dbReference type="NCBI Taxonomy" id="89957"/>
    <lineage>
        <taxon>Eukaryota</taxon>
        <taxon>Sar</taxon>
        <taxon>Alveolata</taxon>
        <taxon>Dinophyceae</taxon>
        <taxon>Suessiales</taxon>
        <taxon>Suessiaceae</taxon>
        <taxon>Polarella</taxon>
    </lineage>
</organism>
<evidence type="ECO:0000256" key="2">
    <source>
        <dbReference type="RuleBase" id="RU003707"/>
    </source>
</evidence>
<comment type="similarity">
    <text evidence="1 2">Belongs to the enoyl-CoA hydratase/isomerase family.</text>
</comment>
<evidence type="ECO:0000256" key="1">
    <source>
        <dbReference type="ARBA" id="ARBA00005254"/>
    </source>
</evidence>
<evidence type="ECO:0000313" key="3">
    <source>
        <dbReference type="EMBL" id="CAE8664800.1"/>
    </source>
</evidence>
<dbReference type="CDD" id="cd06558">
    <property type="entry name" value="crotonase-like"/>
    <property type="match status" value="1"/>
</dbReference>
<dbReference type="InterPro" id="IPR029045">
    <property type="entry name" value="ClpP/crotonase-like_dom_sf"/>
</dbReference>
<dbReference type="GO" id="GO:0008300">
    <property type="term" value="P:isoprenoid catabolic process"/>
    <property type="evidence" value="ECO:0007669"/>
    <property type="project" value="TreeGrafter"/>
</dbReference>
<dbReference type="EMBL" id="CAJNNW010019590">
    <property type="protein sequence ID" value="CAE8664800.1"/>
    <property type="molecule type" value="Genomic_DNA"/>
</dbReference>
<dbReference type="Gene3D" id="1.10.12.10">
    <property type="entry name" value="Lyase 2-enoyl-coa Hydratase, Chain A, domain 2"/>
    <property type="match status" value="1"/>
</dbReference>
<dbReference type="InterPro" id="IPR018376">
    <property type="entry name" value="Enoyl-CoA_hyd/isom_CS"/>
</dbReference>
<comment type="caution">
    <text evidence="3">The sequence shown here is derived from an EMBL/GenBank/DDBJ whole genome shotgun (WGS) entry which is preliminary data.</text>
</comment>
<dbReference type="PANTHER" id="PTHR42964">
    <property type="entry name" value="ENOYL-COA HYDRATASE"/>
    <property type="match status" value="1"/>
</dbReference>
<proteinExistence type="inferred from homology"/>
<accession>A0A813IXA9</accession>
<dbReference type="Proteomes" id="UP000626109">
    <property type="component" value="Unassembled WGS sequence"/>
</dbReference>
<dbReference type="GO" id="GO:0003824">
    <property type="term" value="F:catalytic activity"/>
    <property type="evidence" value="ECO:0007669"/>
    <property type="project" value="InterPro"/>
</dbReference>
<dbReference type="PROSITE" id="PS00166">
    <property type="entry name" value="ENOYL_COA_HYDRATASE"/>
    <property type="match status" value="1"/>
</dbReference>
<dbReference type="InterPro" id="IPR014748">
    <property type="entry name" value="Enoyl-CoA_hydra_C"/>
</dbReference>
<protein>
    <submittedName>
        <fullName evidence="3">Uncharacterized protein</fullName>
    </submittedName>
</protein>